<dbReference type="SUPFAM" id="SSF53623">
    <property type="entry name" value="MurD-like peptide ligases, catalytic domain"/>
    <property type="match status" value="1"/>
</dbReference>
<comment type="subunit">
    <text evidence="3">Homodimer.</text>
</comment>
<dbReference type="InterPro" id="IPR036615">
    <property type="entry name" value="Mur_ligase_C_dom_sf"/>
</dbReference>
<comment type="catalytic activity">
    <reaction evidence="12">
        <text>[L-4-(L-arginin-2-N-yl)aspartate](n) + L-aspartate + ATP = [L-4-(L-arginin-2-N-yl)aspartate](n)-L-aspartate + ADP + phosphate + H(+)</text>
        <dbReference type="Rhea" id="RHEA:13277"/>
        <dbReference type="Rhea" id="RHEA-COMP:13728"/>
        <dbReference type="Rhea" id="RHEA-COMP:13733"/>
        <dbReference type="ChEBI" id="CHEBI:15378"/>
        <dbReference type="ChEBI" id="CHEBI:29991"/>
        <dbReference type="ChEBI" id="CHEBI:30616"/>
        <dbReference type="ChEBI" id="CHEBI:43474"/>
        <dbReference type="ChEBI" id="CHEBI:137986"/>
        <dbReference type="ChEBI" id="CHEBI:137990"/>
        <dbReference type="ChEBI" id="CHEBI:456216"/>
        <dbReference type="EC" id="6.3.2.29"/>
    </reaction>
</comment>
<dbReference type="PROSITE" id="PS01011">
    <property type="entry name" value="FOLYLPOLYGLU_SYNT_1"/>
    <property type="match status" value="1"/>
</dbReference>
<evidence type="ECO:0000256" key="8">
    <source>
        <dbReference type="ARBA" id="ARBA00022741"/>
    </source>
</evidence>
<protein>
    <recommendedName>
        <fullName evidence="6">Cyanophycin synthetase</fullName>
        <ecNumber evidence="5">6.3.2.29</ecNumber>
        <ecNumber evidence="4">6.3.2.30</ecNumber>
    </recommendedName>
    <alternativeName>
        <fullName evidence="10">Cyanophycin synthase</fullName>
    </alternativeName>
</protein>
<dbReference type="GO" id="GO:0071160">
    <property type="term" value="F:cyanophycin synthetase activity (L-aspartate-adding)"/>
    <property type="evidence" value="ECO:0007669"/>
    <property type="project" value="UniProtKB-EC"/>
</dbReference>
<dbReference type="Gene3D" id="3.90.190.20">
    <property type="entry name" value="Mur ligase, C-terminal domain"/>
    <property type="match status" value="1"/>
</dbReference>
<dbReference type="InterPro" id="IPR005479">
    <property type="entry name" value="CPAse_ATP-bd"/>
</dbReference>
<proteinExistence type="inferred from homology"/>
<dbReference type="InterPro" id="IPR013221">
    <property type="entry name" value="Mur_ligase_cen"/>
</dbReference>
<dbReference type="InterPro" id="IPR036565">
    <property type="entry name" value="Mur-like_cat_sf"/>
</dbReference>
<evidence type="ECO:0000256" key="5">
    <source>
        <dbReference type="ARBA" id="ARBA00013005"/>
    </source>
</evidence>
<evidence type="ECO:0000256" key="7">
    <source>
        <dbReference type="ARBA" id="ARBA00022598"/>
    </source>
</evidence>
<organism evidence="15 16">
    <name type="scientific">Cupriavidus laharis</name>
    <dbReference type="NCBI Taxonomy" id="151654"/>
    <lineage>
        <taxon>Bacteria</taxon>
        <taxon>Pseudomonadati</taxon>
        <taxon>Pseudomonadota</taxon>
        <taxon>Betaproteobacteria</taxon>
        <taxon>Burkholderiales</taxon>
        <taxon>Burkholderiaceae</taxon>
        <taxon>Cupriavidus</taxon>
    </lineage>
</organism>
<dbReference type="NCBIfam" id="TIGR02068">
    <property type="entry name" value="cya_phycin_syn"/>
    <property type="match status" value="1"/>
</dbReference>
<dbReference type="Gene3D" id="3.40.1190.10">
    <property type="entry name" value="Mur-like, catalytic domain"/>
    <property type="match status" value="1"/>
</dbReference>
<evidence type="ECO:0000256" key="10">
    <source>
        <dbReference type="ARBA" id="ARBA00031353"/>
    </source>
</evidence>
<dbReference type="Pfam" id="PF08245">
    <property type="entry name" value="Mur_ligase_M"/>
    <property type="match status" value="1"/>
</dbReference>
<gene>
    <name evidence="15" type="primary">cphA_1</name>
    <name evidence="15" type="ORF">LMG23992_00234</name>
</gene>
<evidence type="ECO:0000256" key="6">
    <source>
        <dbReference type="ARBA" id="ARBA00022036"/>
    </source>
</evidence>
<evidence type="ECO:0000256" key="2">
    <source>
        <dbReference type="ARBA" id="ARBA00009060"/>
    </source>
</evidence>
<dbReference type="PANTHER" id="PTHR23135">
    <property type="entry name" value="MUR LIGASE FAMILY MEMBER"/>
    <property type="match status" value="1"/>
</dbReference>
<comment type="similarity">
    <text evidence="2">In the C-terminal section; belongs to the MurCDEF family.</text>
</comment>
<evidence type="ECO:0000256" key="9">
    <source>
        <dbReference type="ARBA" id="ARBA00022840"/>
    </source>
</evidence>
<sequence>MEVSRIRALRGPNLWCRHTAIEAIVACQEPSDMVAALPGFEDRLRARFPDIGPLHPDEEAGELSLAHVLEAATLRLQAAAGCPVTFSRTAQTVEPGTYQVVAQYSEEEVGRLAFDLAQALCLAARDDAPFDLADALHRLRELDEDVRLGPSTGSIVYAAVARGIPYRRLTQGSMVQFGWGSRQRRIQAAETSATSAVAESIAQDKELTKSLLHAAGVPVPLGRSVRSAEEAWEAAQEIDAPVVVKPRDGNQGKGVAVRIRTREEVMTAYEVASDISSDVIVERYIPGHDFRLLVVGKHLVAAARRDPPQVIGDGTHTVRQLVEEVNRDPRRGEGHATSLTKIRFDDIALATLAKQGLTAESVPPKGTRVVLRNNANLSTGGSATDVTDDVHPDIAARAVAAAQMVGLDIAGVDAVCETVLKPFEEQAGGIVEVNAAPGLRMHLQPSYGKGRAVGEAIVSTMFTDGNDGRIPVVAVSGTNGKTTTVRLITHLMATSGLRMGMTGTDGVYIRGERVDTGDCSGPRSARNVLLHPDVDAAVFETARGGLLREGLAFDRCDVAVVTNVGEGDHLGLSYISTVEDLAVLKSVIVQNVASHGMAVLNAGDPMVVRMADACPGSVTFFAHDCGQPAMATHRAQGKRVVFVDGDHIVASEGDNEARIPLAEIPLTRNGTIGFQVENAMSSIAAAWALGIDWTIIRRGLATFVNDAQTAPGRFNVFDYKGATLIADYGHNPDAIQALCNAVQTMPAKRRMVVISGAGDRRDEDIRKQTQILGGVFDEVILYQDQCQRGRADGEVLALLREGLQGATRASAIDEIRGEFLAIDTSLSRLQAGDLCLILVDQVDEALAHIASRVTQG</sequence>
<dbReference type="RefSeq" id="WP_224077960.1">
    <property type="nucleotide sequence ID" value="NZ_CAJZAI010000001.1"/>
</dbReference>
<dbReference type="Pfam" id="PF18921">
    <property type="entry name" value="Cyanophycin_syn"/>
    <property type="match status" value="1"/>
</dbReference>
<evidence type="ECO:0000256" key="11">
    <source>
        <dbReference type="ARBA" id="ARBA00048094"/>
    </source>
</evidence>
<evidence type="ECO:0000313" key="15">
    <source>
        <dbReference type="EMBL" id="CAG9165087.1"/>
    </source>
</evidence>
<dbReference type="Pfam" id="PF02786">
    <property type="entry name" value="CPSase_L_D2"/>
    <property type="match status" value="1"/>
</dbReference>
<keyword evidence="9 13" id="KW-0067">ATP-binding</keyword>
<dbReference type="NCBIfam" id="NF010623">
    <property type="entry name" value="PRK14016.1"/>
    <property type="match status" value="1"/>
</dbReference>
<dbReference type="Proteomes" id="UP000727654">
    <property type="component" value="Unassembled WGS sequence"/>
</dbReference>
<evidence type="ECO:0000256" key="4">
    <source>
        <dbReference type="ARBA" id="ARBA00012968"/>
    </source>
</evidence>
<accession>A0ABN7XVH9</accession>
<dbReference type="Gene3D" id="3.30.470.20">
    <property type="entry name" value="ATP-grasp fold, B domain"/>
    <property type="match status" value="2"/>
</dbReference>
<dbReference type="InterPro" id="IPR018109">
    <property type="entry name" value="Folylpolyglutamate_synth_CS"/>
</dbReference>
<dbReference type="InterPro" id="IPR044019">
    <property type="entry name" value="Cyanophycin_syn_N"/>
</dbReference>
<feature type="domain" description="ATP-grasp" evidence="14">
    <location>
        <begin position="209"/>
        <end position="462"/>
    </location>
</feature>
<keyword evidence="7 15" id="KW-0436">Ligase</keyword>
<dbReference type="EC" id="6.3.2.30" evidence="4"/>
<dbReference type="SMART" id="SM01209">
    <property type="entry name" value="GARS_A"/>
    <property type="match status" value="1"/>
</dbReference>
<comment type="function">
    <text evidence="1">Catalyzes the ATP-dependent polymerization of arginine and aspartate to multi-L-arginyl-poly-L-aspartic acid (cyanophycin; a water-insoluble reserve polymer).</text>
</comment>
<keyword evidence="16" id="KW-1185">Reference proteome</keyword>
<name>A0ABN7XVH9_9BURK</name>
<evidence type="ECO:0000256" key="3">
    <source>
        <dbReference type="ARBA" id="ARBA00011738"/>
    </source>
</evidence>
<dbReference type="Pfam" id="PF02875">
    <property type="entry name" value="Mur_ligase_C"/>
    <property type="match status" value="1"/>
</dbReference>
<dbReference type="PANTHER" id="PTHR23135:SF18">
    <property type="entry name" value="CYANOPHYCIN SYNTHETASE"/>
    <property type="match status" value="1"/>
</dbReference>
<dbReference type="InterPro" id="IPR011761">
    <property type="entry name" value="ATP-grasp"/>
</dbReference>
<evidence type="ECO:0000256" key="13">
    <source>
        <dbReference type="PROSITE-ProRule" id="PRU00409"/>
    </source>
</evidence>
<comment type="catalytic activity">
    <reaction evidence="11">
        <text>[L-4-(L-arginin-2-N-yl)aspartate](n)-L-aspartate + L-arginine + ATP = [L-4-(L-arginin-2-N-yl)aspartate](n+1) + ADP + phosphate + H(+)</text>
        <dbReference type="Rhea" id="RHEA:23888"/>
        <dbReference type="Rhea" id="RHEA-COMP:13732"/>
        <dbReference type="Rhea" id="RHEA-COMP:13733"/>
        <dbReference type="ChEBI" id="CHEBI:15378"/>
        <dbReference type="ChEBI" id="CHEBI:30616"/>
        <dbReference type="ChEBI" id="CHEBI:32682"/>
        <dbReference type="ChEBI" id="CHEBI:43474"/>
        <dbReference type="ChEBI" id="CHEBI:137986"/>
        <dbReference type="ChEBI" id="CHEBI:137990"/>
        <dbReference type="ChEBI" id="CHEBI:456216"/>
        <dbReference type="EC" id="6.3.2.30"/>
    </reaction>
</comment>
<comment type="caution">
    <text evidence="15">The sequence shown here is derived from an EMBL/GenBank/DDBJ whole genome shotgun (WGS) entry which is preliminary data.</text>
</comment>
<keyword evidence="8 13" id="KW-0547">Nucleotide-binding</keyword>
<dbReference type="SUPFAM" id="SSF56059">
    <property type="entry name" value="Glutathione synthetase ATP-binding domain-like"/>
    <property type="match status" value="1"/>
</dbReference>
<dbReference type="SUPFAM" id="SSF53244">
    <property type="entry name" value="MurD-like peptide ligases, peptide-binding domain"/>
    <property type="match status" value="1"/>
</dbReference>
<dbReference type="InterPro" id="IPR004101">
    <property type="entry name" value="Mur_ligase_C"/>
</dbReference>
<evidence type="ECO:0000313" key="16">
    <source>
        <dbReference type="Proteomes" id="UP000727654"/>
    </source>
</evidence>
<dbReference type="InterPro" id="IPR011810">
    <property type="entry name" value="Cya_phycin_syn"/>
</dbReference>
<evidence type="ECO:0000259" key="14">
    <source>
        <dbReference type="PROSITE" id="PS50975"/>
    </source>
</evidence>
<evidence type="ECO:0000256" key="1">
    <source>
        <dbReference type="ARBA" id="ARBA00003184"/>
    </source>
</evidence>
<evidence type="ECO:0000256" key="12">
    <source>
        <dbReference type="ARBA" id="ARBA00048425"/>
    </source>
</evidence>
<reference evidence="15 16" key="1">
    <citation type="submission" date="2021-08" db="EMBL/GenBank/DDBJ databases">
        <authorList>
            <person name="Peeters C."/>
        </authorList>
    </citation>
    <scope>NUCLEOTIDE SEQUENCE [LARGE SCALE GENOMIC DNA]</scope>
    <source>
        <strain evidence="15 16">LMG 23992</strain>
    </source>
</reference>
<dbReference type="PROSITE" id="PS50975">
    <property type="entry name" value="ATP_GRASP"/>
    <property type="match status" value="1"/>
</dbReference>
<dbReference type="EC" id="6.3.2.29" evidence="5"/>
<dbReference type="EMBL" id="CAJZAI010000001">
    <property type="protein sequence ID" value="CAG9165087.1"/>
    <property type="molecule type" value="Genomic_DNA"/>
</dbReference>